<accession>A0A5B8XNK4</accession>
<name>A0A5B8XNK4_9DELT</name>
<evidence type="ECO:0000313" key="3">
    <source>
        <dbReference type="Proteomes" id="UP000321595"/>
    </source>
</evidence>
<feature type="transmembrane region" description="Helical" evidence="1">
    <location>
        <begin position="65"/>
        <end position="86"/>
    </location>
</feature>
<sequence>MQDQITNQSRGSHWTRWAFRALLHCSAVLIMAGLFISFFMTEAIWSVMGHAISDAQVQNKMWTEGLLITGLAACFWAMLYIAFAYFREGRKARKKMAIVKVTGTVLTETLIVFPIFLLLTFGLAQMAVNSMAGLLSTLGVYEAARTIAVWGPEQGHNRTGSGAVTNAHIRDRARIAAAAVIAPVATPLARSANFCDRSDTFNRTIRGMAAAGLMPTVVGTAEVASLSQALGTESYMRRGPAQFASAYCGTNVTFTGGIITQMASSDRTTFTTRLTYDHKIQFPFMGRVFGQMSATGYTTRITRAYSMTQHLSPNPILPKSNDIL</sequence>
<dbReference type="EMBL" id="CP042467">
    <property type="protein sequence ID" value="QED26707.1"/>
    <property type="molecule type" value="Genomic_DNA"/>
</dbReference>
<organism evidence="2 3">
    <name type="scientific">Microvenator marinus</name>
    <dbReference type="NCBI Taxonomy" id="2600177"/>
    <lineage>
        <taxon>Bacteria</taxon>
        <taxon>Deltaproteobacteria</taxon>
        <taxon>Bradymonadales</taxon>
        <taxon>Microvenatoraceae</taxon>
        <taxon>Microvenator</taxon>
    </lineage>
</organism>
<dbReference type="Proteomes" id="UP000321595">
    <property type="component" value="Chromosome"/>
</dbReference>
<keyword evidence="1" id="KW-0472">Membrane</keyword>
<gene>
    <name evidence="2" type="ORF">FRD01_05485</name>
</gene>
<reference evidence="2 3" key="1">
    <citation type="submission" date="2019-08" db="EMBL/GenBank/DDBJ databases">
        <authorList>
            <person name="Liang Q."/>
        </authorList>
    </citation>
    <scope>NUCLEOTIDE SEQUENCE [LARGE SCALE GENOMIC DNA]</scope>
    <source>
        <strain evidence="2 3">V1718</strain>
    </source>
</reference>
<keyword evidence="3" id="KW-1185">Reference proteome</keyword>
<evidence type="ECO:0000256" key="1">
    <source>
        <dbReference type="SAM" id="Phobius"/>
    </source>
</evidence>
<dbReference type="AlphaFoldDB" id="A0A5B8XNK4"/>
<evidence type="ECO:0000313" key="2">
    <source>
        <dbReference type="EMBL" id="QED26707.1"/>
    </source>
</evidence>
<feature type="transmembrane region" description="Helical" evidence="1">
    <location>
        <begin position="21"/>
        <end position="45"/>
    </location>
</feature>
<keyword evidence="1" id="KW-0812">Transmembrane</keyword>
<dbReference type="OrthoDB" id="5526262at2"/>
<feature type="transmembrane region" description="Helical" evidence="1">
    <location>
        <begin position="98"/>
        <end position="124"/>
    </location>
</feature>
<dbReference type="KEGG" id="bbae:FRD01_05485"/>
<keyword evidence="1" id="KW-1133">Transmembrane helix</keyword>
<dbReference type="RefSeq" id="WP_146958375.1">
    <property type="nucleotide sequence ID" value="NZ_CP042467.1"/>
</dbReference>
<proteinExistence type="predicted"/>
<protein>
    <submittedName>
        <fullName evidence="2">Uncharacterized protein</fullName>
    </submittedName>
</protein>